<dbReference type="SUPFAM" id="SSF54593">
    <property type="entry name" value="Glyoxalase/Bleomycin resistance protein/Dihydroxybiphenyl dioxygenase"/>
    <property type="match status" value="1"/>
</dbReference>
<proteinExistence type="predicted"/>
<comment type="caution">
    <text evidence="2">The sequence shown here is derived from an EMBL/GenBank/DDBJ whole genome shotgun (WGS) entry which is preliminary data.</text>
</comment>
<dbReference type="PROSITE" id="PS51819">
    <property type="entry name" value="VOC"/>
    <property type="match status" value="1"/>
</dbReference>
<dbReference type="InterPro" id="IPR004360">
    <property type="entry name" value="Glyas_Fos-R_dOase_dom"/>
</dbReference>
<evidence type="ECO:0000313" key="2">
    <source>
        <dbReference type="EMBL" id="RUQ65113.1"/>
    </source>
</evidence>
<protein>
    <submittedName>
        <fullName evidence="2">VOC family protein</fullName>
    </submittedName>
</protein>
<dbReference type="Pfam" id="PF00903">
    <property type="entry name" value="Glyoxalase"/>
    <property type="match status" value="1"/>
</dbReference>
<dbReference type="Proteomes" id="UP000280346">
    <property type="component" value="Unassembled WGS sequence"/>
</dbReference>
<accession>A0A433J1X0</accession>
<evidence type="ECO:0000259" key="1">
    <source>
        <dbReference type="PROSITE" id="PS51819"/>
    </source>
</evidence>
<feature type="domain" description="VOC" evidence="1">
    <location>
        <begin position="8"/>
        <end position="117"/>
    </location>
</feature>
<dbReference type="Gene3D" id="3.10.180.10">
    <property type="entry name" value="2,3-Dihydroxybiphenyl 1,2-Dioxygenase, domain 1"/>
    <property type="match status" value="1"/>
</dbReference>
<dbReference type="CDD" id="cd07262">
    <property type="entry name" value="VOC_like"/>
    <property type="match status" value="1"/>
</dbReference>
<keyword evidence="3" id="KW-1185">Reference proteome</keyword>
<dbReference type="InterPro" id="IPR029068">
    <property type="entry name" value="Glyas_Bleomycin-R_OHBP_Dase"/>
</dbReference>
<reference evidence="2 3" key="1">
    <citation type="submission" date="2018-12" db="EMBL/GenBank/DDBJ databases">
        <authorList>
            <person name="Yang Y."/>
        </authorList>
    </citation>
    <scope>NUCLEOTIDE SEQUENCE [LARGE SCALE GENOMIC DNA]</scope>
    <source>
        <strain evidence="2 3">GSF71</strain>
    </source>
</reference>
<evidence type="ECO:0000313" key="3">
    <source>
        <dbReference type="Proteomes" id="UP000280346"/>
    </source>
</evidence>
<dbReference type="EMBL" id="RZIJ01000027">
    <property type="protein sequence ID" value="RUQ65113.1"/>
    <property type="molecule type" value="Genomic_DNA"/>
</dbReference>
<name>A0A433J1X0_9PROT</name>
<dbReference type="PANTHER" id="PTHR35006:SF2">
    <property type="entry name" value="GLYOXALASE FAMILY PROTEIN (AFU_ORTHOLOGUE AFUA_5G14830)"/>
    <property type="match status" value="1"/>
</dbReference>
<dbReference type="AlphaFoldDB" id="A0A433J1X0"/>
<dbReference type="RefSeq" id="WP_127003253.1">
    <property type="nucleotide sequence ID" value="NZ_JBNPXW010000005.1"/>
</dbReference>
<dbReference type="InterPro" id="IPR037523">
    <property type="entry name" value="VOC_core"/>
</dbReference>
<dbReference type="OrthoDB" id="9807407at2"/>
<sequence>MELKRGRLIDHIHLRARDLAATKRFYKAVLGTLDIPVDEDDTHLAADELWIDAGKPGTHVHLAFQARDHDAVRRFHAAGLAAGGRDNGEPGERAYHPGYYAAFLFDPDGNNVEAVHHGPAQRSADAVTLTFDAPG</sequence>
<organism evidence="2 3">
    <name type="scientific">Azospirillum doebereinerae</name>
    <dbReference type="NCBI Taxonomy" id="92933"/>
    <lineage>
        <taxon>Bacteria</taxon>
        <taxon>Pseudomonadati</taxon>
        <taxon>Pseudomonadota</taxon>
        <taxon>Alphaproteobacteria</taxon>
        <taxon>Rhodospirillales</taxon>
        <taxon>Azospirillaceae</taxon>
        <taxon>Azospirillum</taxon>
    </lineage>
</organism>
<gene>
    <name evidence="2" type="ORF">EJ913_25540</name>
</gene>
<dbReference type="PANTHER" id="PTHR35006">
    <property type="entry name" value="GLYOXALASE FAMILY PROTEIN (AFU_ORTHOLOGUE AFUA_5G14830)"/>
    <property type="match status" value="1"/>
</dbReference>